<dbReference type="SUPFAM" id="SSF52402">
    <property type="entry name" value="Adenine nucleotide alpha hydrolases-like"/>
    <property type="match status" value="1"/>
</dbReference>
<dbReference type="EMBL" id="LAZR01040089">
    <property type="protein sequence ID" value="KKL15363.1"/>
    <property type="molecule type" value="Genomic_DNA"/>
</dbReference>
<dbReference type="InterPro" id="IPR014729">
    <property type="entry name" value="Rossmann-like_a/b/a_fold"/>
</dbReference>
<dbReference type="InterPro" id="IPR003694">
    <property type="entry name" value="NAD_synthase"/>
</dbReference>
<keyword evidence="3" id="KW-0547">Nucleotide-binding</keyword>
<dbReference type="NCBIfam" id="TIGR00552">
    <property type="entry name" value="nadE"/>
    <property type="match status" value="1"/>
</dbReference>
<dbReference type="GO" id="GO:0005524">
    <property type="term" value="F:ATP binding"/>
    <property type="evidence" value="ECO:0007669"/>
    <property type="project" value="UniProtKB-KW"/>
</dbReference>
<organism evidence="7">
    <name type="scientific">marine sediment metagenome</name>
    <dbReference type="NCBI Taxonomy" id="412755"/>
    <lineage>
        <taxon>unclassified sequences</taxon>
        <taxon>metagenomes</taxon>
        <taxon>ecological metagenomes</taxon>
    </lineage>
</organism>
<evidence type="ECO:0000256" key="4">
    <source>
        <dbReference type="ARBA" id="ARBA00022840"/>
    </source>
</evidence>
<dbReference type="GO" id="GO:0009435">
    <property type="term" value="P:NAD+ biosynthetic process"/>
    <property type="evidence" value="ECO:0007669"/>
    <property type="project" value="UniProtKB-UniPathway"/>
</dbReference>
<comment type="caution">
    <text evidence="7">The sequence shown here is derived from an EMBL/GenBank/DDBJ whole genome shotgun (WGS) entry which is preliminary data.</text>
</comment>
<dbReference type="PANTHER" id="PTHR23090">
    <property type="entry name" value="NH 3 /GLUTAMINE-DEPENDENT NAD + SYNTHETASE"/>
    <property type="match status" value="1"/>
</dbReference>
<dbReference type="Gene3D" id="3.40.50.620">
    <property type="entry name" value="HUPs"/>
    <property type="match status" value="1"/>
</dbReference>
<dbReference type="AlphaFoldDB" id="A0A0F9DU14"/>
<dbReference type="CDD" id="cd00553">
    <property type="entry name" value="NAD_synthase"/>
    <property type="match status" value="1"/>
</dbReference>
<keyword evidence="4" id="KW-0067">ATP-binding</keyword>
<sequence length="73" mass="7867">MAYANKFQSLLLATGNKSELATGYCTLYGDMCGGLAPIGDVLKTRVYELARRVNATLPRPVIPERILAKPPSA</sequence>
<gene>
    <name evidence="7" type="ORF">LCGC14_2506360</name>
</gene>
<dbReference type="GO" id="GO:0005737">
    <property type="term" value="C:cytoplasm"/>
    <property type="evidence" value="ECO:0007669"/>
    <property type="project" value="InterPro"/>
</dbReference>
<feature type="non-terminal residue" evidence="7">
    <location>
        <position position="73"/>
    </location>
</feature>
<keyword evidence="2" id="KW-0436">Ligase</keyword>
<evidence type="ECO:0000256" key="2">
    <source>
        <dbReference type="ARBA" id="ARBA00022598"/>
    </source>
</evidence>
<evidence type="ECO:0000256" key="3">
    <source>
        <dbReference type="ARBA" id="ARBA00022741"/>
    </source>
</evidence>
<name>A0A0F9DU14_9ZZZZ</name>
<accession>A0A0F9DU14</accession>
<dbReference type="GO" id="GO:0003952">
    <property type="term" value="F:NAD+ synthase (glutamine-hydrolyzing) activity"/>
    <property type="evidence" value="ECO:0007669"/>
    <property type="project" value="InterPro"/>
</dbReference>
<dbReference type="InterPro" id="IPR022310">
    <property type="entry name" value="NAD/GMP_synthase"/>
</dbReference>
<keyword evidence="5" id="KW-0520">NAD</keyword>
<dbReference type="PANTHER" id="PTHR23090:SF9">
    <property type="entry name" value="GLUTAMINE-DEPENDENT NAD(+) SYNTHETASE"/>
    <property type="match status" value="1"/>
</dbReference>
<evidence type="ECO:0000259" key="6">
    <source>
        <dbReference type="Pfam" id="PF02540"/>
    </source>
</evidence>
<dbReference type="Pfam" id="PF02540">
    <property type="entry name" value="NAD_synthase"/>
    <property type="match status" value="1"/>
</dbReference>
<reference evidence="7" key="1">
    <citation type="journal article" date="2015" name="Nature">
        <title>Complex archaea that bridge the gap between prokaryotes and eukaryotes.</title>
        <authorList>
            <person name="Spang A."/>
            <person name="Saw J.H."/>
            <person name="Jorgensen S.L."/>
            <person name="Zaremba-Niedzwiedzka K."/>
            <person name="Martijn J."/>
            <person name="Lind A.E."/>
            <person name="van Eijk R."/>
            <person name="Schleper C."/>
            <person name="Guy L."/>
            <person name="Ettema T.J."/>
        </authorList>
    </citation>
    <scope>NUCLEOTIDE SEQUENCE</scope>
</reference>
<evidence type="ECO:0000256" key="5">
    <source>
        <dbReference type="ARBA" id="ARBA00023027"/>
    </source>
</evidence>
<proteinExistence type="predicted"/>
<dbReference type="GO" id="GO:0004359">
    <property type="term" value="F:glutaminase activity"/>
    <property type="evidence" value="ECO:0007669"/>
    <property type="project" value="InterPro"/>
</dbReference>
<protein>
    <recommendedName>
        <fullName evidence="6">NAD/GMP synthase domain-containing protein</fullName>
    </recommendedName>
</protein>
<comment type="pathway">
    <text evidence="1">Cofactor biosynthesis; NAD(+) biosynthesis.</text>
</comment>
<dbReference type="UniPathway" id="UPA00253"/>
<evidence type="ECO:0000256" key="1">
    <source>
        <dbReference type="ARBA" id="ARBA00004790"/>
    </source>
</evidence>
<feature type="domain" description="NAD/GMP synthase" evidence="6">
    <location>
        <begin position="1"/>
        <end position="73"/>
    </location>
</feature>
<evidence type="ECO:0000313" key="7">
    <source>
        <dbReference type="EMBL" id="KKL15363.1"/>
    </source>
</evidence>